<reference evidence="2 3" key="1">
    <citation type="submission" date="2022-06" db="EMBL/GenBank/DDBJ databases">
        <title>A taxonomic note on the genus Prevotella: Description of four novel genera and emended description of the genera Hallella and Xylanibacter.</title>
        <authorList>
            <person name="Hitch T.C.A."/>
        </authorList>
    </citation>
    <scope>NUCLEOTIDE SEQUENCE [LARGE SCALE GENOMIC DNA]</scope>
    <source>
        <strain evidence="2 3">DSM 100619</strain>
    </source>
</reference>
<dbReference type="Proteomes" id="UP001204015">
    <property type="component" value="Unassembled WGS sequence"/>
</dbReference>
<name>A0ABT1BY46_9BACT</name>
<dbReference type="Gene3D" id="3.60.15.10">
    <property type="entry name" value="Ribonuclease Z/Hydroxyacylglutathione hydrolase-like"/>
    <property type="match status" value="1"/>
</dbReference>
<gene>
    <name evidence="2" type="ORF">NG821_09175</name>
</gene>
<evidence type="ECO:0000259" key="1">
    <source>
        <dbReference type="SMART" id="SM00849"/>
    </source>
</evidence>
<protein>
    <submittedName>
        <fullName evidence="2">MBL fold metallo-hydrolase</fullName>
    </submittedName>
</protein>
<dbReference type="EMBL" id="JAMXLY010000035">
    <property type="protein sequence ID" value="MCO6026007.1"/>
    <property type="molecule type" value="Genomic_DNA"/>
</dbReference>
<dbReference type="PANTHER" id="PTHR42663">
    <property type="entry name" value="HYDROLASE C777.06C-RELATED-RELATED"/>
    <property type="match status" value="1"/>
</dbReference>
<dbReference type="Pfam" id="PF12706">
    <property type="entry name" value="Lactamase_B_2"/>
    <property type="match status" value="1"/>
</dbReference>
<dbReference type="RefSeq" id="WP_252761364.1">
    <property type="nucleotide sequence ID" value="NZ_JAMXLY010000035.1"/>
</dbReference>
<sequence length="257" mass="29338">MRVTLLGTGTSGGVPALGCNCEVCRSTDPHDHRLRTAALVETESTRILIDAGPDIREQLLKVPFRKIDGLLITHIHYDHVGGLDDLRPFCHRFNGLDVYCEKFVDEHLHQTMPYCFPSDPSQLYPGAPELRMHEIRPHEKFRIGDIDVLPVRVMHDKMAILGFRFGPFVYITDMKRMEDEEYRYLQNVDTLAINALRWTVPHHSHQLVADAIAASRRMGARRTYLIHVTHKIGLHKVANKRLPEGVQLGYDGLSFDV</sequence>
<dbReference type="CDD" id="cd16279">
    <property type="entry name" value="metallo-hydrolase-like_MBL-fold"/>
    <property type="match status" value="1"/>
</dbReference>
<keyword evidence="3" id="KW-1185">Reference proteome</keyword>
<feature type="domain" description="Metallo-beta-lactamase" evidence="1">
    <location>
        <begin position="34"/>
        <end position="203"/>
    </location>
</feature>
<dbReference type="InterPro" id="IPR001279">
    <property type="entry name" value="Metallo-B-lactamas"/>
</dbReference>
<dbReference type="InterPro" id="IPR036866">
    <property type="entry name" value="RibonucZ/Hydroxyglut_hydro"/>
</dbReference>
<accession>A0ABT1BY46</accession>
<evidence type="ECO:0000313" key="2">
    <source>
        <dbReference type="EMBL" id="MCO6026007.1"/>
    </source>
</evidence>
<dbReference type="PANTHER" id="PTHR42663:SF6">
    <property type="entry name" value="HYDROLASE C777.06C-RELATED"/>
    <property type="match status" value="1"/>
</dbReference>
<proteinExistence type="predicted"/>
<evidence type="ECO:0000313" key="3">
    <source>
        <dbReference type="Proteomes" id="UP001204015"/>
    </source>
</evidence>
<organism evidence="2 3">
    <name type="scientific">Segatella cerevisiae</name>
    <dbReference type="NCBI Taxonomy" id="2053716"/>
    <lineage>
        <taxon>Bacteria</taxon>
        <taxon>Pseudomonadati</taxon>
        <taxon>Bacteroidota</taxon>
        <taxon>Bacteroidia</taxon>
        <taxon>Bacteroidales</taxon>
        <taxon>Prevotellaceae</taxon>
        <taxon>Segatella</taxon>
    </lineage>
</organism>
<dbReference type="SUPFAM" id="SSF56281">
    <property type="entry name" value="Metallo-hydrolase/oxidoreductase"/>
    <property type="match status" value="1"/>
</dbReference>
<dbReference type="SMART" id="SM00849">
    <property type="entry name" value="Lactamase_B"/>
    <property type="match status" value="1"/>
</dbReference>
<comment type="caution">
    <text evidence="2">The sequence shown here is derived from an EMBL/GenBank/DDBJ whole genome shotgun (WGS) entry which is preliminary data.</text>
</comment>